<dbReference type="PANTHER" id="PTHR38693">
    <property type="entry name" value="UBIQUINONE BIOSYNTHESIS PROTEIN UBIJ"/>
    <property type="match status" value="1"/>
</dbReference>
<dbReference type="GO" id="GO:0006744">
    <property type="term" value="P:ubiquinone biosynthetic process"/>
    <property type="evidence" value="ECO:0007669"/>
    <property type="project" value="UniProtKB-UniRule"/>
</dbReference>
<dbReference type="RefSeq" id="WP_018937454.1">
    <property type="nucleotide sequence ID" value="NZ_CP011367.1"/>
</dbReference>
<name>A0A0G3GBP2_9GAMM</name>
<sequence>MAEPFALPSPFAALIEATLNEHLASAPEKDRARLAGRAIAIVIEPPGLALSLVGAADRLQVTGGVEEPVDVQLKGSPLSLAAAMARDDRSGLTITGDATVLSDLQHALRDAGINWEDLFERFAGAGAAGPLRHLLDQARDSLRHLGRRSAEDTADYLRDELEWLPAGGAFEAFAEDVATLRDDVARLDARLRRLEAPASAPDDRQA</sequence>
<evidence type="ECO:0000313" key="2">
    <source>
        <dbReference type="EMBL" id="AKJ96241.1"/>
    </source>
</evidence>
<accession>A0A0G3GBP2</accession>
<dbReference type="PANTHER" id="PTHR38693:SF1">
    <property type="entry name" value="UBIQUINONE BIOSYNTHESIS ACCESSORY FACTOR UBIJ"/>
    <property type="match status" value="1"/>
</dbReference>
<organism evidence="2 3">
    <name type="scientific">Thioalkalivibrio versutus</name>
    <dbReference type="NCBI Taxonomy" id="106634"/>
    <lineage>
        <taxon>Bacteria</taxon>
        <taxon>Pseudomonadati</taxon>
        <taxon>Pseudomonadota</taxon>
        <taxon>Gammaproteobacteria</taxon>
        <taxon>Chromatiales</taxon>
        <taxon>Ectothiorhodospiraceae</taxon>
        <taxon>Thioalkalivibrio</taxon>
    </lineage>
</organism>
<dbReference type="Proteomes" id="UP000064201">
    <property type="component" value="Chromosome"/>
</dbReference>
<dbReference type="OrthoDB" id="9796077at2"/>
<dbReference type="UniPathway" id="UPA00232"/>
<dbReference type="InterPro" id="IPR038989">
    <property type="entry name" value="UbiJ"/>
</dbReference>
<dbReference type="KEGG" id="tvr:TVD_13120"/>
<comment type="similarity">
    <text evidence="1">Belongs to the UbiJ family.</text>
</comment>
<comment type="function">
    <text evidence="1">Required for ubiquinone (coenzyme Q) biosynthesis. Binds hydrophobic ubiquinone biosynthetic intermediates via its SCP2 domain and is essential for the stability of the Ubi complex. May constitute a docking platform where Ubi enzymes assemble and access their SCP2-bound polyprenyl substrates.</text>
</comment>
<keyword evidence="1" id="KW-0831">Ubiquinone biosynthesis</keyword>
<dbReference type="AlphaFoldDB" id="A0A0G3GBP2"/>
<gene>
    <name evidence="1" type="primary">ubiJ</name>
    <name evidence="2" type="ORF">TVD_13120</name>
</gene>
<evidence type="ECO:0000313" key="3">
    <source>
        <dbReference type="Proteomes" id="UP000064201"/>
    </source>
</evidence>
<dbReference type="GO" id="GO:0005737">
    <property type="term" value="C:cytoplasm"/>
    <property type="evidence" value="ECO:0007669"/>
    <property type="project" value="UniProtKB-SubCell"/>
</dbReference>
<protein>
    <recommendedName>
        <fullName evidence="1">Ubiquinone biosynthesis accessory factor UbiJ</fullName>
    </recommendedName>
</protein>
<comment type="subcellular location">
    <subcellularLocation>
        <location evidence="1">Cytoplasm</location>
    </subcellularLocation>
</comment>
<keyword evidence="3" id="KW-1185">Reference proteome</keyword>
<keyword evidence="1" id="KW-0963">Cytoplasm</keyword>
<evidence type="ECO:0000256" key="1">
    <source>
        <dbReference type="HAMAP-Rule" id="MF_02215"/>
    </source>
</evidence>
<reference evidence="2 3" key="1">
    <citation type="submission" date="2015-04" db="EMBL/GenBank/DDBJ databases">
        <title>Complete Sequence for the Genome of the Thioalkalivibrio versutus D301.</title>
        <authorList>
            <person name="Mu T."/>
            <person name="Zhou J."/>
            <person name="Xu X."/>
        </authorList>
    </citation>
    <scope>NUCLEOTIDE SEQUENCE [LARGE SCALE GENOMIC DNA]</scope>
    <source>
        <strain evidence="2 3">D301</strain>
    </source>
</reference>
<comment type="pathway">
    <text evidence="1">Cofactor biosynthesis; ubiquinone biosynthesis.</text>
</comment>
<dbReference type="STRING" id="106634.TVD_13120"/>
<dbReference type="EMBL" id="CP011367">
    <property type="protein sequence ID" value="AKJ96241.1"/>
    <property type="molecule type" value="Genomic_DNA"/>
</dbReference>
<dbReference type="PATRIC" id="fig|106634.4.peg.2677"/>
<proteinExistence type="inferred from homology"/>
<dbReference type="HAMAP" id="MF_02215">
    <property type="entry name" value="UbiJ"/>
    <property type="match status" value="1"/>
</dbReference>